<dbReference type="AlphaFoldDB" id="A0AA40CF15"/>
<evidence type="ECO:0000256" key="1">
    <source>
        <dbReference type="SAM" id="MobiDB-lite"/>
    </source>
</evidence>
<evidence type="ECO:0000313" key="2">
    <source>
        <dbReference type="EMBL" id="KAK0635048.1"/>
    </source>
</evidence>
<proteinExistence type="predicted"/>
<gene>
    <name evidence="2" type="ORF">B0T17DRAFT_502633</name>
</gene>
<comment type="caution">
    <text evidence="2">The sequence shown here is derived from an EMBL/GenBank/DDBJ whole genome shotgun (WGS) entry which is preliminary data.</text>
</comment>
<dbReference type="Proteomes" id="UP001174934">
    <property type="component" value="Unassembled WGS sequence"/>
</dbReference>
<evidence type="ECO:0000313" key="3">
    <source>
        <dbReference type="Proteomes" id="UP001174934"/>
    </source>
</evidence>
<name>A0AA40CF15_9PEZI</name>
<organism evidence="2 3">
    <name type="scientific">Bombardia bombarda</name>
    <dbReference type="NCBI Taxonomy" id="252184"/>
    <lineage>
        <taxon>Eukaryota</taxon>
        <taxon>Fungi</taxon>
        <taxon>Dikarya</taxon>
        <taxon>Ascomycota</taxon>
        <taxon>Pezizomycotina</taxon>
        <taxon>Sordariomycetes</taxon>
        <taxon>Sordariomycetidae</taxon>
        <taxon>Sordariales</taxon>
        <taxon>Lasiosphaeriaceae</taxon>
        <taxon>Bombardia</taxon>
    </lineage>
</organism>
<keyword evidence="3" id="KW-1185">Reference proteome</keyword>
<feature type="region of interest" description="Disordered" evidence="1">
    <location>
        <begin position="41"/>
        <end position="71"/>
    </location>
</feature>
<protein>
    <submittedName>
        <fullName evidence="2">Uncharacterized protein</fullName>
    </submittedName>
</protein>
<accession>A0AA40CF15</accession>
<sequence>MLITIQLLQLMRDNGKSHETVRIESRLSAGRGQVDKAKWTRPGRWTGRQAQGDRLPSPQGGRAGWAAAGREARRPIVSRGGCLSSRFPRISSLTASSMPPVPAIEWCSQRHGSLLEGWEGSGWSGWRGWRGWRIEVQTDDGRPMQLTPRREQLNLS</sequence>
<reference evidence="2" key="1">
    <citation type="submission" date="2023-06" db="EMBL/GenBank/DDBJ databases">
        <title>Genome-scale phylogeny and comparative genomics of the fungal order Sordariales.</title>
        <authorList>
            <consortium name="Lawrence Berkeley National Laboratory"/>
            <person name="Hensen N."/>
            <person name="Bonometti L."/>
            <person name="Westerberg I."/>
            <person name="Brannstrom I.O."/>
            <person name="Guillou S."/>
            <person name="Cros-Aarteil S."/>
            <person name="Calhoun S."/>
            <person name="Haridas S."/>
            <person name="Kuo A."/>
            <person name="Mondo S."/>
            <person name="Pangilinan J."/>
            <person name="Riley R."/>
            <person name="LaButti K."/>
            <person name="Andreopoulos B."/>
            <person name="Lipzen A."/>
            <person name="Chen C."/>
            <person name="Yanf M."/>
            <person name="Daum C."/>
            <person name="Ng V."/>
            <person name="Clum A."/>
            <person name="Steindorff A."/>
            <person name="Ohm R."/>
            <person name="Martin F."/>
            <person name="Silar P."/>
            <person name="Natvig D."/>
            <person name="Lalanne C."/>
            <person name="Gautier V."/>
            <person name="Ament-velasquez S.L."/>
            <person name="Kruys A."/>
            <person name="Hutchinson M.I."/>
            <person name="Powell A.J."/>
            <person name="Barry K."/>
            <person name="Miller A.N."/>
            <person name="Grigoriev I.V."/>
            <person name="Debuchy R."/>
            <person name="Gladieux P."/>
            <person name="Thoren M.H."/>
            <person name="Johannesson H."/>
        </authorList>
    </citation>
    <scope>NUCLEOTIDE SEQUENCE</scope>
    <source>
        <strain evidence="2">SMH3391-2</strain>
    </source>
</reference>
<dbReference type="EMBL" id="JAULSR010000001">
    <property type="protein sequence ID" value="KAK0635048.1"/>
    <property type="molecule type" value="Genomic_DNA"/>
</dbReference>